<dbReference type="AlphaFoldDB" id="A0A1M5EK65"/>
<evidence type="ECO:0000313" key="2">
    <source>
        <dbReference type="EMBL" id="SHF79658.1"/>
    </source>
</evidence>
<dbReference type="RefSeq" id="WP_073232430.1">
    <property type="nucleotide sequence ID" value="NZ_FQUQ01000003.1"/>
</dbReference>
<sequence>MKTDHINILAISGSTRKSSSNINLIKAIGLLTTESFSIRIFDGLTELPHFNPDLDYGQVPENEKVADFRKQLRDADAILICSPEYAVGVPGTLKNAIDWTVSTMEFSKKPVALITASTAGSRAHQSLLGTLLIIESKITEHTQLLISGIQAKLNSDFQITDGETLKQVNQLISSLKAIVKGEIQESELLPAPLPN</sequence>
<dbReference type="GO" id="GO:0016491">
    <property type="term" value="F:oxidoreductase activity"/>
    <property type="evidence" value="ECO:0007669"/>
    <property type="project" value="InterPro"/>
</dbReference>
<evidence type="ECO:0000313" key="3">
    <source>
        <dbReference type="Proteomes" id="UP000184287"/>
    </source>
</evidence>
<dbReference type="InterPro" id="IPR050712">
    <property type="entry name" value="NAD(P)H-dep_reductase"/>
</dbReference>
<dbReference type="EMBL" id="FQUQ01000003">
    <property type="protein sequence ID" value="SHF79658.1"/>
    <property type="molecule type" value="Genomic_DNA"/>
</dbReference>
<keyword evidence="3" id="KW-1185">Reference proteome</keyword>
<dbReference type="PANTHER" id="PTHR30543">
    <property type="entry name" value="CHROMATE REDUCTASE"/>
    <property type="match status" value="1"/>
</dbReference>
<dbReference type="Proteomes" id="UP000184287">
    <property type="component" value="Unassembled WGS sequence"/>
</dbReference>
<dbReference type="GO" id="GO:0005829">
    <property type="term" value="C:cytosol"/>
    <property type="evidence" value="ECO:0007669"/>
    <property type="project" value="TreeGrafter"/>
</dbReference>
<gene>
    <name evidence="2" type="ORF">SAMN04488522_103686</name>
</gene>
<dbReference type="PANTHER" id="PTHR30543:SF21">
    <property type="entry name" value="NAD(P)H-DEPENDENT FMN REDUCTASE LOT6"/>
    <property type="match status" value="1"/>
</dbReference>
<dbReference type="STRING" id="288992.SAMN04488522_103686"/>
<reference evidence="3" key="1">
    <citation type="submission" date="2016-11" db="EMBL/GenBank/DDBJ databases">
        <authorList>
            <person name="Varghese N."/>
            <person name="Submissions S."/>
        </authorList>
    </citation>
    <scope>NUCLEOTIDE SEQUENCE [LARGE SCALE GENOMIC DNA]</scope>
    <source>
        <strain evidence="3">DSM 16990</strain>
    </source>
</reference>
<proteinExistence type="predicted"/>
<accession>A0A1M5EK65</accession>
<dbReference type="SUPFAM" id="SSF52218">
    <property type="entry name" value="Flavoproteins"/>
    <property type="match status" value="1"/>
</dbReference>
<dbReference type="InterPro" id="IPR029039">
    <property type="entry name" value="Flavoprotein-like_sf"/>
</dbReference>
<dbReference type="Gene3D" id="3.40.50.360">
    <property type="match status" value="1"/>
</dbReference>
<protein>
    <submittedName>
        <fullName evidence="2">NADPH-dependent FMN reductase</fullName>
    </submittedName>
</protein>
<organism evidence="2 3">
    <name type="scientific">Pedobacter caeni</name>
    <dbReference type="NCBI Taxonomy" id="288992"/>
    <lineage>
        <taxon>Bacteria</taxon>
        <taxon>Pseudomonadati</taxon>
        <taxon>Bacteroidota</taxon>
        <taxon>Sphingobacteriia</taxon>
        <taxon>Sphingobacteriales</taxon>
        <taxon>Sphingobacteriaceae</taxon>
        <taxon>Pedobacter</taxon>
    </lineage>
</organism>
<dbReference type="OrthoDB" id="9812295at2"/>
<dbReference type="InterPro" id="IPR005025">
    <property type="entry name" value="FMN_Rdtase-like_dom"/>
</dbReference>
<feature type="domain" description="NADPH-dependent FMN reductase-like" evidence="1">
    <location>
        <begin position="7"/>
        <end position="145"/>
    </location>
</feature>
<evidence type="ECO:0000259" key="1">
    <source>
        <dbReference type="Pfam" id="PF03358"/>
    </source>
</evidence>
<dbReference type="Pfam" id="PF03358">
    <property type="entry name" value="FMN_red"/>
    <property type="match status" value="1"/>
</dbReference>
<dbReference type="GO" id="GO:0010181">
    <property type="term" value="F:FMN binding"/>
    <property type="evidence" value="ECO:0007669"/>
    <property type="project" value="TreeGrafter"/>
</dbReference>
<name>A0A1M5EK65_9SPHI</name>